<keyword evidence="2" id="KW-0677">Repeat</keyword>
<accession>A0A1D7Y2M1</accession>
<dbReference type="PROSITE" id="PS50294">
    <property type="entry name" value="WD_REPEATS_REGION"/>
    <property type="match status" value="2"/>
</dbReference>
<feature type="domain" description="Peptidase C14 caspase" evidence="5">
    <location>
        <begin position="13"/>
        <end position="217"/>
    </location>
</feature>
<dbReference type="Pfam" id="PF23749">
    <property type="entry name" value="DUF7165"/>
    <property type="match status" value="1"/>
</dbReference>
<proteinExistence type="predicted"/>
<dbReference type="Pfam" id="PF20703">
    <property type="entry name" value="nSTAND1"/>
    <property type="match status" value="1"/>
</dbReference>
<evidence type="ECO:0000313" key="9">
    <source>
        <dbReference type="Proteomes" id="UP000094960"/>
    </source>
</evidence>
<keyword evidence="1 3" id="KW-0853">WD repeat</keyword>
<dbReference type="KEGG" id="spun:BFF78_00650"/>
<gene>
    <name evidence="8" type="ORF">BFF78_00650</name>
</gene>
<evidence type="ECO:0000256" key="2">
    <source>
        <dbReference type="ARBA" id="ARBA00022737"/>
    </source>
</evidence>
<dbReference type="InterPro" id="IPR011600">
    <property type="entry name" value="Pept_C14_caspase"/>
</dbReference>
<name>A0A1D7Y2M1_9ACTN</name>
<evidence type="ECO:0000313" key="8">
    <source>
        <dbReference type="EMBL" id="AOR29795.1"/>
    </source>
</evidence>
<evidence type="ECO:0000256" key="4">
    <source>
        <dbReference type="SAM" id="MobiDB-lite"/>
    </source>
</evidence>
<dbReference type="InterPro" id="IPR050349">
    <property type="entry name" value="WD_LIS1/nudF_dynein_reg"/>
</dbReference>
<feature type="compositionally biased region" description="Polar residues" evidence="4">
    <location>
        <begin position="1284"/>
        <end position="1293"/>
    </location>
</feature>
<dbReference type="InterPro" id="IPR015943">
    <property type="entry name" value="WD40/YVTN_repeat-like_dom_sf"/>
</dbReference>
<dbReference type="InterPro" id="IPR036322">
    <property type="entry name" value="WD40_repeat_dom_sf"/>
</dbReference>
<dbReference type="EMBL" id="CP017248">
    <property type="protein sequence ID" value="AOR29795.1"/>
    <property type="molecule type" value="Genomic_DNA"/>
</dbReference>
<dbReference type="NCBIfam" id="NF047832">
    <property type="entry name" value="caspase_w_EACC1"/>
    <property type="match status" value="1"/>
</dbReference>
<dbReference type="PANTHER" id="PTHR44129">
    <property type="entry name" value="WD REPEAT-CONTAINING PROTEIN POP1"/>
    <property type="match status" value="1"/>
</dbReference>
<dbReference type="PROSITE" id="PS50082">
    <property type="entry name" value="WD_REPEATS_2"/>
    <property type="match status" value="4"/>
</dbReference>
<evidence type="ECO:0000259" key="7">
    <source>
        <dbReference type="Pfam" id="PF23749"/>
    </source>
</evidence>
<keyword evidence="9" id="KW-1185">Reference proteome</keyword>
<dbReference type="Pfam" id="PF00400">
    <property type="entry name" value="WD40"/>
    <property type="match status" value="2"/>
</dbReference>
<organism evidence="8 9">
    <name type="scientific">Streptomyces fodineus</name>
    <dbReference type="NCBI Taxonomy" id="1904616"/>
    <lineage>
        <taxon>Bacteria</taxon>
        <taxon>Bacillati</taxon>
        <taxon>Actinomycetota</taxon>
        <taxon>Actinomycetes</taxon>
        <taxon>Kitasatosporales</taxon>
        <taxon>Streptomycetaceae</taxon>
        <taxon>Streptomyces</taxon>
    </lineage>
</organism>
<dbReference type="InterPro" id="IPR055589">
    <property type="entry name" value="DUF7165"/>
</dbReference>
<dbReference type="GO" id="GO:0004197">
    <property type="term" value="F:cysteine-type endopeptidase activity"/>
    <property type="evidence" value="ECO:0007669"/>
    <property type="project" value="InterPro"/>
</dbReference>
<evidence type="ECO:0000259" key="5">
    <source>
        <dbReference type="Pfam" id="PF00656"/>
    </source>
</evidence>
<evidence type="ECO:0000256" key="3">
    <source>
        <dbReference type="PROSITE-ProRule" id="PRU00221"/>
    </source>
</evidence>
<dbReference type="GO" id="GO:0006508">
    <property type="term" value="P:proteolysis"/>
    <property type="evidence" value="ECO:0007669"/>
    <property type="project" value="InterPro"/>
</dbReference>
<dbReference type="Gene3D" id="3.40.50.1460">
    <property type="match status" value="1"/>
</dbReference>
<reference evidence="9" key="1">
    <citation type="submission" date="2016-09" db="EMBL/GenBank/DDBJ databases">
        <title>Streptomyces puniciscabiei strain:TW1S1 Genome sequencing and assembly.</title>
        <authorList>
            <person name="Kim M.-K."/>
            <person name="Kim S.B."/>
        </authorList>
    </citation>
    <scope>NUCLEOTIDE SEQUENCE [LARGE SCALE GENOMIC DNA]</scope>
    <source>
        <strain evidence="9">TW1S1</strain>
    </source>
</reference>
<feature type="region of interest" description="Disordered" evidence="4">
    <location>
        <begin position="1046"/>
        <end position="1078"/>
    </location>
</feature>
<feature type="repeat" description="WD" evidence="3">
    <location>
        <begin position="1070"/>
        <end position="1093"/>
    </location>
</feature>
<dbReference type="RefSeq" id="WP_069776453.1">
    <property type="nucleotide sequence ID" value="NZ_CP017248.1"/>
</dbReference>
<protein>
    <submittedName>
        <fullName evidence="8">Uncharacterized protein</fullName>
    </submittedName>
</protein>
<dbReference type="Proteomes" id="UP000094960">
    <property type="component" value="Chromosome"/>
</dbReference>
<feature type="domain" description="Novel STAND NTPase 1" evidence="6">
    <location>
        <begin position="259"/>
        <end position="655"/>
    </location>
</feature>
<evidence type="ECO:0000256" key="1">
    <source>
        <dbReference type="ARBA" id="ARBA00022574"/>
    </source>
</evidence>
<dbReference type="Pfam" id="PF00656">
    <property type="entry name" value="Peptidase_C14"/>
    <property type="match status" value="1"/>
</dbReference>
<feature type="repeat" description="WD" evidence="3">
    <location>
        <begin position="790"/>
        <end position="822"/>
    </location>
</feature>
<dbReference type="InterPro" id="IPR001680">
    <property type="entry name" value="WD40_rpt"/>
</dbReference>
<dbReference type="SMART" id="SM00320">
    <property type="entry name" value="WD40"/>
    <property type="match status" value="8"/>
</dbReference>
<feature type="repeat" description="WD" evidence="3">
    <location>
        <begin position="922"/>
        <end position="963"/>
    </location>
</feature>
<dbReference type="SUPFAM" id="SSF82171">
    <property type="entry name" value="DPP6 N-terminal domain-like"/>
    <property type="match status" value="1"/>
</dbReference>
<dbReference type="SUPFAM" id="SSF52540">
    <property type="entry name" value="P-loop containing nucleoside triphosphate hydrolases"/>
    <property type="match status" value="1"/>
</dbReference>
<dbReference type="Gene3D" id="2.130.10.10">
    <property type="entry name" value="YVTN repeat-like/Quinoprotein amine dehydrogenase"/>
    <property type="match status" value="4"/>
</dbReference>
<feature type="region of interest" description="Disordered" evidence="4">
    <location>
        <begin position="1273"/>
        <end position="1296"/>
    </location>
</feature>
<dbReference type="SUPFAM" id="SSF50978">
    <property type="entry name" value="WD40 repeat-like"/>
    <property type="match status" value="1"/>
</dbReference>
<feature type="region of interest" description="Disordered" evidence="4">
    <location>
        <begin position="1094"/>
        <end position="1120"/>
    </location>
</feature>
<dbReference type="InterPro" id="IPR027417">
    <property type="entry name" value="P-loop_NTPase"/>
</dbReference>
<evidence type="ECO:0000259" key="6">
    <source>
        <dbReference type="Pfam" id="PF20703"/>
    </source>
</evidence>
<dbReference type="InterPro" id="IPR049052">
    <property type="entry name" value="nSTAND1"/>
</dbReference>
<feature type="repeat" description="WD" evidence="3">
    <location>
        <begin position="972"/>
        <end position="998"/>
    </location>
</feature>
<sequence>MTDTTGLAAPGGRAVLVGTGSHAPGSALPALPGVDTTLDDLARVLREVCCMEQVHRVPAQAIAADVVAAVEEAVTEATGPVLFCYVGHGILGPRDELYLATHASPAADRVSAAVPYRTVRDLLGDAVSGSVTVLDCCFSGRATAPDGRPADPFASARPDGSFLLTSASQFAVSFAPEGARHTLFSGHLLRLLEDGDPSGPPRLTLDHLYAAVERELRDGPARPYARSDGTLGGLVVAPNRAYRPGPVPRAEPPADVPCPYPGMRSFGPADREWFHGREKLTERLVDAVRDPASDHPVVLVGASGAGKSSLLGAGLLAELEARHGAGGDDVPWPALLLPSPGEDPLGALAGLWSRACGGREDEVRQALCAGRFPSPAPGRRACRLLAVDQFEEVFTHCADAEERTRFIRLLCAGTGERPQVVLALRADHYADCLAHPELVRALEAGQFTVPPMSLDALRTVIEQPAERAGLVLEDGLTDRLLHDLRRGGTDDEPVPDAATPFLAHALAETWVNRSGAVLTLAGYQRTGGIWQSVTTSAERLHQSLEPPGRRALRGLLLSLVRLTPGGEAVGRRVSPTALLARAADRDTALIQAVWNGLLDSRLITADRDSARISHDALLQTWPRLRGWIRDARADLLEHQRLAEAAADWEDHDRDPGYLYTGTRLAQVRPWLGPDGEGQALTSVERDFLVAGVRAERRHRLRRRVLAGTAICAALLLIGVGVMAYVQRGYAQERAALLASQRIAAQAEALQDEDPVTALDLSLEAYRVSPTAEARAAVLEAALSPAPPVVLGGHTGSVVNVAYRAGGKVLASSAMDGTVRLWNTADPYRPVPGPVLRLGHTPVIAWRPDGRYLAAGTNDALFVWDTRDALHPRLVTRLRTGTGKAFSAVFSPDGRTLAVAADHDRAWLWDLTDPRRPRRTAMGGAKSARVAAVAFSPDGRTLAEAVGDGTVELWNTTDPHTPKQRKVIREALVESLAFSPDGRLLTGGGASGEVNVWKVTDPDHPQGATGVLRIGKDTMSGVAFSPDGQYMVASSWDRQLHTYTVDTSGGWSDPLIDGSSPKRPGGGNDLSVGYRPDGRGVALGGSDGRVRLWNPPANSVPGTSDDAGTVRGSGFDKKGWRLTTSTGDGRTRIWRLGTPDGLPVQEAVLPKPWRKARFLSGKRAVLISQDTTAKRLRLWGYDDGRLQPGKEFRTADGASDQVLGFDSTDDGTVLALDDRSVGTVTFWNIRNLAHPRQLGHLTYHAEGTTNVFSGGRDVFLVMAPRWVDVWDVSDPRNPRRRTRVSKNPASATSSDGRRLLITDAGNGGVRKARVWELSGHGTARSLGTLESDPLELRLVSAHLLAGLSTSGRPTLWDLNRLGTPIPLTGPLPIMHDLSSNGGLLAAWGEGAGLGLWRLATDGSSPAGSDLLALTGSSTPELTVQEFTPQGDAMVVQPGNALPALGAGTLLLDTDLARLSRTLCLVRGTPTTEKRWHQFFPDLTYVDPCR</sequence>
<feature type="domain" description="DUF7165" evidence="7">
    <location>
        <begin position="883"/>
        <end position="989"/>
    </location>
</feature>